<dbReference type="Proteomes" id="UP001470230">
    <property type="component" value="Unassembled WGS sequence"/>
</dbReference>
<dbReference type="PROSITE" id="PS50082">
    <property type="entry name" value="WD_REPEATS_2"/>
    <property type="match status" value="2"/>
</dbReference>
<dbReference type="SMART" id="SM00320">
    <property type="entry name" value="WD40"/>
    <property type="match status" value="4"/>
</dbReference>
<dbReference type="PROSITE" id="PS50294">
    <property type="entry name" value="WD_REPEATS_REGION"/>
    <property type="match status" value="1"/>
</dbReference>
<accession>A0ABR2L967</accession>
<name>A0ABR2L967_9EUKA</name>
<organism evidence="4 5">
    <name type="scientific">Tritrichomonas musculus</name>
    <dbReference type="NCBI Taxonomy" id="1915356"/>
    <lineage>
        <taxon>Eukaryota</taxon>
        <taxon>Metamonada</taxon>
        <taxon>Parabasalia</taxon>
        <taxon>Tritrichomonadida</taxon>
        <taxon>Tritrichomonadidae</taxon>
        <taxon>Tritrichomonas</taxon>
    </lineage>
</organism>
<dbReference type="InterPro" id="IPR015943">
    <property type="entry name" value="WD40/YVTN_repeat-like_dom_sf"/>
</dbReference>
<evidence type="ECO:0000313" key="5">
    <source>
        <dbReference type="Proteomes" id="UP001470230"/>
    </source>
</evidence>
<evidence type="ECO:0000313" key="4">
    <source>
        <dbReference type="EMBL" id="KAK8899526.1"/>
    </source>
</evidence>
<keyword evidence="5" id="KW-1185">Reference proteome</keyword>
<dbReference type="InterPro" id="IPR050459">
    <property type="entry name" value="WD_repeat_RBAP46/RBAP48/MSI1"/>
</dbReference>
<proteinExistence type="predicted"/>
<dbReference type="PANTHER" id="PTHR22850">
    <property type="entry name" value="WD40 REPEAT FAMILY"/>
    <property type="match status" value="1"/>
</dbReference>
<dbReference type="InterPro" id="IPR001680">
    <property type="entry name" value="WD40_rpt"/>
</dbReference>
<dbReference type="InterPro" id="IPR036322">
    <property type="entry name" value="WD40_repeat_dom_sf"/>
</dbReference>
<evidence type="ECO:0000256" key="1">
    <source>
        <dbReference type="ARBA" id="ARBA00022574"/>
    </source>
</evidence>
<feature type="repeat" description="WD" evidence="3">
    <location>
        <begin position="325"/>
        <end position="359"/>
    </location>
</feature>
<comment type="caution">
    <text evidence="4">The sequence shown here is derived from an EMBL/GenBank/DDBJ whole genome shotgun (WGS) entry which is preliminary data.</text>
</comment>
<evidence type="ECO:0000256" key="3">
    <source>
        <dbReference type="PROSITE-ProRule" id="PRU00221"/>
    </source>
</evidence>
<dbReference type="EMBL" id="JAPFFF010000001">
    <property type="protein sequence ID" value="KAK8899526.1"/>
    <property type="molecule type" value="Genomic_DNA"/>
</dbReference>
<dbReference type="Pfam" id="PF00400">
    <property type="entry name" value="WD40"/>
    <property type="match status" value="2"/>
</dbReference>
<keyword evidence="1 3" id="KW-0853">WD repeat</keyword>
<feature type="repeat" description="WD" evidence="3">
    <location>
        <begin position="274"/>
        <end position="316"/>
    </location>
</feature>
<reference evidence="4 5" key="1">
    <citation type="submission" date="2024-04" db="EMBL/GenBank/DDBJ databases">
        <title>Tritrichomonas musculus Genome.</title>
        <authorList>
            <person name="Alves-Ferreira E."/>
            <person name="Grigg M."/>
            <person name="Lorenzi H."/>
            <person name="Galac M."/>
        </authorList>
    </citation>
    <scope>NUCLEOTIDE SEQUENCE [LARGE SCALE GENOMIC DNA]</scope>
    <source>
        <strain evidence="4 5">EAF2021</strain>
    </source>
</reference>
<protein>
    <recommendedName>
        <fullName evidence="6">Histone-binding protein RBBP4 N-terminal domain-containing protein</fullName>
    </recommendedName>
</protein>
<sequence length="371" mass="41999">MSEDSTPQDTVKDFFDWRYHAREFYENITMYVLSEHPVSINFTNETVCAEDSYVFGLILGLYDDKKDSSSISLFNISFPNRNSISFNKSQPNENWGKVNNVSKYTYKGRINTSNTNSNNDILVSIDNDLIYIGQFSDTKININDDKVTKIRFIPTESSELLSHEAFLVTENRQVLHYKGPNSQAKPTSIHRFKKGITDISIDPYNTQTCLVSHGTKKINLLDTRDSARTSFNLKESTSSISFSPHIPFMFSTGSTGGIVGFYDSRYTQAPIFQITAHDSIVSSVIWSPHQRDIVASSSDDAGIALWSVTEAKEKRDGDPIAVFAHNGHLTPITSFDWCKDISWTLASVSQDNLLEVWSIAPYQIDDYYYPK</sequence>
<gene>
    <name evidence="4" type="ORF">M9Y10_001842</name>
</gene>
<keyword evidence="2" id="KW-0677">Repeat</keyword>
<dbReference type="Gene3D" id="2.130.10.10">
    <property type="entry name" value="YVTN repeat-like/Quinoprotein amine dehydrogenase"/>
    <property type="match status" value="1"/>
</dbReference>
<dbReference type="SUPFAM" id="SSF50978">
    <property type="entry name" value="WD40 repeat-like"/>
    <property type="match status" value="1"/>
</dbReference>
<evidence type="ECO:0000256" key="2">
    <source>
        <dbReference type="ARBA" id="ARBA00022737"/>
    </source>
</evidence>
<evidence type="ECO:0008006" key="6">
    <source>
        <dbReference type="Google" id="ProtNLM"/>
    </source>
</evidence>